<dbReference type="EMBL" id="BSXT01002553">
    <property type="protein sequence ID" value="GMF49610.1"/>
    <property type="molecule type" value="Genomic_DNA"/>
</dbReference>
<proteinExistence type="predicted"/>
<gene>
    <name evidence="1" type="ORF">Pfra01_001963500</name>
</gene>
<accession>A0A9W6Y090</accession>
<dbReference type="Proteomes" id="UP001165121">
    <property type="component" value="Unassembled WGS sequence"/>
</dbReference>
<protein>
    <submittedName>
        <fullName evidence="1">Unnamed protein product</fullName>
    </submittedName>
</protein>
<reference evidence="1" key="1">
    <citation type="submission" date="2023-04" db="EMBL/GenBank/DDBJ databases">
        <title>Phytophthora fragariaefolia NBRC 109709.</title>
        <authorList>
            <person name="Ichikawa N."/>
            <person name="Sato H."/>
            <person name="Tonouchi N."/>
        </authorList>
    </citation>
    <scope>NUCLEOTIDE SEQUENCE</scope>
    <source>
        <strain evidence="1">NBRC 109709</strain>
    </source>
</reference>
<evidence type="ECO:0000313" key="1">
    <source>
        <dbReference type="EMBL" id="GMF49610.1"/>
    </source>
</evidence>
<sequence length="82" mass="9132">MTRERLYDGTLDSGTSLSCIQGLPSDAWDRRGEDESYSSEENGLVERMHGVVLARVPSMLTNLIWGEAFAFAVEILNISPRN</sequence>
<name>A0A9W6Y090_9STRA</name>
<comment type="caution">
    <text evidence="1">The sequence shown here is derived from an EMBL/GenBank/DDBJ whole genome shotgun (WGS) entry which is preliminary data.</text>
</comment>
<keyword evidence="2" id="KW-1185">Reference proteome</keyword>
<organism evidence="1 2">
    <name type="scientific">Phytophthora fragariaefolia</name>
    <dbReference type="NCBI Taxonomy" id="1490495"/>
    <lineage>
        <taxon>Eukaryota</taxon>
        <taxon>Sar</taxon>
        <taxon>Stramenopiles</taxon>
        <taxon>Oomycota</taxon>
        <taxon>Peronosporomycetes</taxon>
        <taxon>Peronosporales</taxon>
        <taxon>Peronosporaceae</taxon>
        <taxon>Phytophthora</taxon>
    </lineage>
</organism>
<evidence type="ECO:0000313" key="2">
    <source>
        <dbReference type="Proteomes" id="UP001165121"/>
    </source>
</evidence>
<dbReference type="AlphaFoldDB" id="A0A9W6Y090"/>